<reference evidence="1" key="1">
    <citation type="journal article" date="2019" name="MBio">
        <title>Virus Genomes from Deep Sea Sediments Expand the Ocean Megavirome and Support Independent Origins of Viral Gigantism.</title>
        <authorList>
            <person name="Backstrom D."/>
            <person name="Yutin N."/>
            <person name="Jorgensen S.L."/>
            <person name="Dharamshi J."/>
            <person name="Homa F."/>
            <person name="Zaremba-Niedwiedzka K."/>
            <person name="Spang A."/>
            <person name="Wolf Y.I."/>
            <person name="Koonin E.V."/>
            <person name="Ettema T.J."/>
        </authorList>
    </citation>
    <scope>NUCLEOTIDE SEQUENCE</scope>
</reference>
<sequence>MSQIKLIKATNSTTVYVDNVIGYTAYNLDGNEGNHSTSFSDFIRVIAKRVYIDGKAIEITKRVIDENCDDFTDRKTKWQIEFHDDIVNVRNPEIRSVKWDIDEFSDEMSLYNLAYAKCLDIRIGSTCCFDGIIVNYEYDKYEYDEYDYYPTQTTITYRLLMADQWIAALYTQSRIDRLWTCVEQKNCCS</sequence>
<gene>
    <name evidence="1" type="ORF">LCMAC102_04060</name>
</gene>
<proteinExistence type="predicted"/>
<accession>A0A481YUQ1</accession>
<dbReference type="EMBL" id="MK500334">
    <property type="protein sequence ID" value="QBK86611.1"/>
    <property type="molecule type" value="Genomic_DNA"/>
</dbReference>
<evidence type="ECO:0000313" key="1">
    <source>
        <dbReference type="EMBL" id="QBK86611.1"/>
    </source>
</evidence>
<protein>
    <submittedName>
        <fullName evidence="1">Uncharacterized protein</fullName>
    </submittedName>
</protein>
<organism evidence="1">
    <name type="scientific">Marseillevirus LCMAC102</name>
    <dbReference type="NCBI Taxonomy" id="2506603"/>
    <lineage>
        <taxon>Viruses</taxon>
        <taxon>Varidnaviria</taxon>
        <taxon>Bamfordvirae</taxon>
        <taxon>Nucleocytoviricota</taxon>
        <taxon>Megaviricetes</taxon>
        <taxon>Pimascovirales</taxon>
        <taxon>Pimascovirales incertae sedis</taxon>
        <taxon>Marseilleviridae</taxon>
    </lineage>
</organism>
<name>A0A481YUQ1_9VIRU</name>